<keyword evidence="3" id="KW-1185">Reference proteome</keyword>
<dbReference type="InterPro" id="IPR001173">
    <property type="entry name" value="Glyco_trans_2-like"/>
</dbReference>
<dbReference type="AlphaFoldDB" id="A0AA46AEL0"/>
<dbReference type="Proteomes" id="UP001157947">
    <property type="component" value="Unassembled WGS sequence"/>
</dbReference>
<feature type="domain" description="Glycosyltransferase 2-like" evidence="1">
    <location>
        <begin position="5"/>
        <end position="130"/>
    </location>
</feature>
<accession>A0AA46AEL0</accession>
<evidence type="ECO:0000259" key="1">
    <source>
        <dbReference type="Pfam" id="PF00535"/>
    </source>
</evidence>
<evidence type="ECO:0000313" key="2">
    <source>
        <dbReference type="EMBL" id="SMP13080.1"/>
    </source>
</evidence>
<protein>
    <submittedName>
        <fullName evidence="2">Glycosyltransferase involved in cell wall bisynthesis</fullName>
    </submittedName>
</protein>
<name>A0AA46AEL0_9AQUI</name>
<dbReference type="CDD" id="cd00761">
    <property type="entry name" value="Glyco_tranf_GTA_type"/>
    <property type="match status" value="1"/>
</dbReference>
<gene>
    <name evidence="2" type="ORF">SAMN06264868_11037</name>
</gene>
<sequence>MPEVSVIIPVYNGEKYIKNSINSVLNQTFKDFEIIIVNDASTDNTEKVIFENFNELINSGEIRYFKNEKNKERVYSRNLGLKEAKGSYIFYLDYDDIWVKDYIEKTIKIFDKYDVIYSYPRSFIDENGNMIRFSTKKISSLEKVIFSGNIGYPSATAIKKETNLLYKNDFLMREDWEIFIRAYLNGLKIALIDNNSVYIREHQNRTSKNNPNFYKATLKIYYEYKNKIREEYRHYFYFHISEIAFKFGDFKTGYNMLIKAIKQNPAILLDKRNLLTFLKRGFRIDRFFISK</sequence>
<dbReference type="PANTHER" id="PTHR43685">
    <property type="entry name" value="GLYCOSYLTRANSFERASE"/>
    <property type="match status" value="1"/>
</dbReference>
<dbReference type="InterPro" id="IPR050834">
    <property type="entry name" value="Glycosyltransf_2"/>
</dbReference>
<dbReference type="RefSeq" id="WP_265133845.1">
    <property type="nucleotide sequence ID" value="NZ_FXTX01000010.1"/>
</dbReference>
<dbReference type="InterPro" id="IPR029044">
    <property type="entry name" value="Nucleotide-diphossugar_trans"/>
</dbReference>
<dbReference type="Gene3D" id="3.90.550.10">
    <property type="entry name" value="Spore Coat Polysaccharide Biosynthesis Protein SpsA, Chain A"/>
    <property type="match status" value="1"/>
</dbReference>
<comment type="caution">
    <text evidence="2">The sequence shown here is derived from an EMBL/GenBank/DDBJ whole genome shotgun (WGS) entry which is preliminary data.</text>
</comment>
<reference evidence="2" key="1">
    <citation type="submission" date="2017-05" db="EMBL/GenBank/DDBJ databases">
        <authorList>
            <person name="Varghese N."/>
            <person name="Submissions S."/>
        </authorList>
    </citation>
    <scope>NUCLEOTIDE SEQUENCE</scope>
    <source>
        <strain evidence="2">DSM 18763</strain>
    </source>
</reference>
<dbReference type="Pfam" id="PF00535">
    <property type="entry name" value="Glycos_transf_2"/>
    <property type="match status" value="1"/>
</dbReference>
<dbReference type="PANTHER" id="PTHR43685:SF2">
    <property type="entry name" value="GLYCOSYLTRANSFERASE 2-LIKE DOMAIN-CONTAINING PROTEIN"/>
    <property type="match status" value="1"/>
</dbReference>
<organism evidence="2 3">
    <name type="scientific">Venenivibrio stagnispumantis</name>
    <dbReference type="NCBI Taxonomy" id="407998"/>
    <lineage>
        <taxon>Bacteria</taxon>
        <taxon>Pseudomonadati</taxon>
        <taxon>Aquificota</taxon>
        <taxon>Aquificia</taxon>
        <taxon>Aquificales</taxon>
        <taxon>Hydrogenothermaceae</taxon>
        <taxon>Venenivibrio</taxon>
    </lineage>
</organism>
<dbReference type="EMBL" id="FXTX01000010">
    <property type="protein sequence ID" value="SMP13080.1"/>
    <property type="molecule type" value="Genomic_DNA"/>
</dbReference>
<proteinExistence type="predicted"/>
<evidence type="ECO:0000313" key="3">
    <source>
        <dbReference type="Proteomes" id="UP001157947"/>
    </source>
</evidence>
<dbReference type="SUPFAM" id="SSF53448">
    <property type="entry name" value="Nucleotide-diphospho-sugar transferases"/>
    <property type="match status" value="1"/>
</dbReference>